<dbReference type="PANTHER" id="PTHR42715:SF3">
    <property type="entry name" value="BETA-GLUCOSIDASE B-RELATED"/>
    <property type="match status" value="1"/>
</dbReference>
<evidence type="ECO:0000256" key="8">
    <source>
        <dbReference type="ARBA" id="ARBA00023295"/>
    </source>
</evidence>
<proteinExistence type="inferred from homology"/>
<dbReference type="InterPro" id="IPR026891">
    <property type="entry name" value="Fn3-like"/>
</dbReference>
<evidence type="ECO:0000259" key="11">
    <source>
        <dbReference type="SMART" id="SM01217"/>
    </source>
</evidence>
<dbReference type="Pfam" id="PF01915">
    <property type="entry name" value="Glyco_hydro_3_C"/>
    <property type="match status" value="2"/>
</dbReference>
<gene>
    <name evidence="12" type="ORF">PAC_05582</name>
</gene>
<dbReference type="PANTHER" id="PTHR42715">
    <property type="entry name" value="BETA-GLUCOSIDASE"/>
    <property type="match status" value="1"/>
</dbReference>
<dbReference type="Pfam" id="PF14310">
    <property type="entry name" value="Fn3-like"/>
    <property type="match status" value="1"/>
</dbReference>
<dbReference type="InterPro" id="IPR036881">
    <property type="entry name" value="Glyco_hydro_3_C_sf"/>
</dbReference>
<evidence type="ECO:0000256" key="6">
    <source>
        <dbReference type="ARBA" id="ARBA00023180"/>
    </source>
</evidence>
<evidence type="ECO:0000256" key="1">
    <source>
        <dbReference type="ARBA" id="ARBA00000448"/>
    </source>
</evidence>
<keyword evidence="13" id="KW-1185">Reference proteome</keyword>
<dbReference type="AlphaFoldDB" id="A0A1L7WSE0"/>
<evidence type="ECO:0000313" key="12">
    <source>
        <dbReference type="EMBL" id="CZR55694.1"/>
    </source>
</evidence>
<dbReference type="EC" id="3.2.1.21" evidence="4 10"/>
<dbReference type="Pfam" id="PF00933">
    <property type="entry name" value="Glyco_hydro_3"/>
    <property type="match status" value="1"/>
</dbReference>
<protein>
    <recommendedName>
        <fullName evidence="4 10">beta-glucosidase</fullName>
        <ecNumber evidence="4 10">3.2.1.21</ecNumber>
    </recommendedName>
</protein>
<dbReference type="InterPro" id="IPR019800">
    <property type="entry name" value="Glyco_hydro_3_AS"/>
</dbReference>
<name>A0A1L7WSE0_9HELO</name>
<dbReference type="OrthoDB" id="47059at2759"/>
<dbReference type="Gene3D" id="2.60.120.260">
    <property type="entry name" value="Galactose-binding domain-like"/>
    <property type="match status" value="1"/>
</dbReference>
<keyword evidence="6" id="KW-0325">Glycoprotein</keyword>
<keyword evidence="8 10" id="KW-0326">Glycosidase</keyword>
<dbReference type="SUPFAM" id="SSF52279">
    <property type="entry name" value="Beta-D-glucan exohydrolase, C-terminal domain"/>
    <property type="match status" value="1"/>
</dbReference>
<dbReference type="PRINTS" id="PR00133">
    <property type="entry name" value="GLHYDRLASE3"/>
</dbReference>
<accession>A0A1L7WSE0</accession>
<dbReference type="InterPro" id="IPR002772">
    <property type="entry name" value="Glyco_hydro_3_C"/>
</dbReference>
<reference evidence="12 13" key="1">
    <citation type="submission" date="2016-03" db="EMBL/GenBank/DDBJ databases">
        <authorList>
            <person name="Ploux O."/>
        </authorList>
    </citation>
    <scope>NUCLEOTIDE SEQUENCE [LARGE SCALE GENOMIC DNA]</scope>
    <source>
        <strain evidence="12 13">UAMH 11012</strain>
    </source>
</reference>
<dbReference type="InterPro" id="IPR013783">
    <property type="entry name" value="Ig-like_fold"/>
</dbReference>
<evidence type="ECO:0000256" key="7">
    <source>
        <dbReference type="ARBA" id="ARBA00023277"/>
    </source>
</evidence>
<dbReference type="InterPro" id="IPR050288">
    <property type="entry name" value="Cellulose_deg_GH3"/>
</dbReference>
<comment type="similarity">
    <text evidence="3 10">Belongs to the glycosyl hydrolase 3 family.</text>
</comment>
<evidence type="ECO:0000256" key="9">
    <source>
        <dbReference type="ARBA" id="ARBA00023326"/>
    </source>
</evidence>
<dbReference type="InterPro" id="IPR036962">
    <property type="entry name" value="Glyco_hydro_3_N_sf"/>
</dbReference>
<dbReference type="GO" id="GO:0008422">
    <property type="term" value="F:beta-glucosidase activity"/>
    <property type="evidence" value="ECO:0007669"/>
    <property type="project" value="UniProtKB-EC"/>
</dbReference>
<dbReference type="SUPFAM" id="SSF51445">
    <property type="entry name" value="(Trans)glycosidases"/>
    <property type="match status" value="1"/>
</dbReference>
<dbReference type="Gene3D" id="3.20.20.300">
    <property type="entry name" value="Glycoside hydrolase, family 3, N-terminal domain"/>
    <property type="match status" value="1"/>
</dbReference>
<dbReference type="STRING" id="576137.A0A1L7WSE0"/>
<dbReference type="InterPro" id="IPR001764">
    <property type="entry name" value="Glyco_hydro_3_N"/>
</dbReference>
<dbReference type="EMBL" id="FJOG01000007">
    <property type="protein sequence ID" value="CZR55694.1"/>
    <property type="molecule type" value="Genomic_DNA"/>
</dbReference>
<feature type="domain" description="Fibronectin type III-like" evidence="11">
    <location>
        <begin position="572"/>
        <end position="642"/>
    </location>
</feature>
<dbReference type="Gene3D" id="2.60.40.10">
    <property type="entry name" value="Immunoglobulins"/>
    <property type="match status" value="1"/>
</dbReference>
<evidence type="ECO:0000256" key="4">
    <source>
        <dbReference type="ARBA" id="ARBA00012744"/>
    </source>
</evidence>
<dbReference type="Gene3D" id="3.40.50.1700">
    <property type="entry name" value="Glycoside hydrolase family 3 C-terminal domain"/>
    <property type="match status" value="3"/>
</dbReference>
<evidence type="ECO:0000256" key="5">
    <source>
        <dbReference type="ARBA" id="ARBA00022801"/>
    </source>
</evidence>
<keyword evidence="7 10" id="KW-0119">Carbohydrate metabolism</keyword>
<dbReference type="Proteomes" id="UP000184330">
    <property type="component" value="Unassembled WGS sequence"/>
</dbReference>
<dbReference type="UniPathway" id="UPA00696"/>
<keyword evidence="9 10" id="KW-0624">Polysaccharide degradation</keyword>
<dbReference type="GO" id="GO:0030245">
    <property type="term" value="P:cellulose catabolic process"/>
    <property type="evidence" value="ECO:0007669"/>
    <property type="project" value="UniProtKB-UniPathway"/>
</dbReference>
<organism evidence="12 13">
    <name type="scientific">Phialocephala subalpina</name>
    <dbReference type="NCBI Taxonomy" id="576137"/>
    <lineage>
        <taxon>Eukaryota</taxon>
        <taxon>Fungi</taxon>
        <taxon>Dikarya</taxon>
        <taxon>Ascomycota</taxon>
        <taxon>Pezizomycotina</taxon>
        <taxon>Leotiomycetes</taxon>
        <taxon>Helotiales</taxon>
        <taxon>Mollisiaceae</taxon>
        <taxon>Phialocephala</taxon>
        <taxon>Phialocephala fortinii species complex</taxon>
    </lineage>
</organism>
<dbReference type="InterPro" id="IPR017853">
    <property type="entry name" value="GH"/>
</dbReference>
<comment type="catalytic activity">
    <reaction evidence="1 10">
        <text>Hydrolysis of terminal, non-reducing beta-D-glucosyl residues with release of beta-D-glucose.</text>
        <dbReference type="EC" id="3.2.1.21"/>
    </reaction>
</comment>
<evidence type="ECO:0000256" key="10">
    <source>
        <dbReference type="RuleBase" id="RU361161"/>
    </source>
</evidence>
<evidence type="ECO:0000256" key="2">
    <source>
        <dbReference type="ARBA" id="ARBA00004987"/>
    </source>
</evidence>
<evidence type="ECO:0000313" key="13">
    <source>
        <dbReference type="Proteomes" id="UP000184330"/>
    </source>
</evidence>
<evidence type="ECO:0000256" key="3">
    <source>
        <dbReference type="ARBA" id="ARBA00005336"/>
    </source>
</evidence>
<sequence length="652" mass="71499">MSSVPHSQDNVNIDSLLTQLTIDEKISLLAGANVTDGPNGARGSQFFDGTTVACLPAYVSIAATFDRELTKRIGVALDQESQTIGTYVLGPTVCSHRSSLGGRNFEAFSEDSPLSGVLAAEHVKGLESERVGTTIKHFLGNEGIYLPPFEIVVKTADPWCLEFLQNILRQEWKYPGLVMSDWGATTSTAESLNAGVDLEMPVEQIKPAIEVGTVTENAINDRARAVLELPQKTGKSVDRKVDIAEIVADLLEHRKLIRQAGAEGIVLLKNAENVLPLDRSKCKEIALLGPLARYAAAHGGRKGKLGVRFTTTYTPTITSSPYLSFSTKGPSKLYINDTILFEQPYATKDSMSFLLSVQDELQSQYPLEARKSYKIRIDTIPSPEPNGELYLLDGQIAAHLDADVAIVFVGNTAQWETEGQDMDDMNLPADGPQDRLIAAVAAVNPRAIAWYAVLESGNAIFDVLFEAVNPSGRLLISWLKEYEHTAVYRNFDMDSYQSRQVEYVEGVFVGYRHFDRMWGTEKEVRWPFGFGLSYTNFQITNAKVEGGLDDSGSSGLVITADVENVGCVAGAEVVQVYLLPPSSGSEKQPVKSLAGFTKTRLEICEKRNVFVSIILGRRLTGMLREGNGRWMRAHTGWVSMSSSPVDKKAELK</sequence>
<keyword evidence="5 10" id="KW-0378">Hydrolase</keyword>
<comment type="pathway">
    <text evidence="2 10">Glycan metabolism; cellulose degradation.</text>
</comment>
<dbReference type="PROSITE" id="PS00775">
    <property type="entry name" value="GLYCOSYL_HYDROL_F3"/>
    <property type="match status" value="1"/>
</dbReference>
<dbReference type="SMART" id="SM01217">
    <property type="entry name" value="Fn3_like"/>
    <property type="match status" value="1"/>
</dbReference>